<keyword evidence="5" id="KW-0539">Nucleus</keyword>
<gene>
    <name evidence="7" type="ORF">Fot_42699</name>
</gene>
<dbReference type="Proteomes" id="UP001604277">
    <property type="component" value="Unassembled WGS sequence"/>
</dbReference>
<feature type="domain" description="AP2/ERF" evidence="6">
    <location>
        <begin position="7"/>
        <end position="79"/>
    </location>
</feature>
<keyword evidence="3" id="KW-0238">DNA-binding</keyword>
<keyword evidence="8" id="KW-1185">Reference proteome</keyword>
<comment type="caution">
    <text evidence="7">The sequence shown here is derived from an EMBL/GenBank/DDBJ whole genome shotgun (WGS) entry which is preliminary data.</text>
</comment>
<evidence type="ECO:0000256" key="3">
    <source>
        <dbReference type="ARBA" id="ARBA00023125"/>
    </source>
</evidence>
<reference evidence="8" key="1">
    <citation type="submission" date="2024-07" db="EMBL/GenBank/DDBJ databases">
        <title>Two chromosome-level genome assemblies of Korean endemic species Abeliophyllum distichum and Forsythia ovata (Oleaceae).</title>
        <authorList>
            <person name="Jang H."/>
        </authorList>
    </citation>
    <scope>NUCLEOTIDE SEQUENCE [LARGE SCALE GENOMIC DNA]</scope>
</reference>
<accession>A0ABD1RLX5</accession>
<evidence type="ECO:0000259" key="6">
    <source>
        <dbReference type="PROSITE" id="PS51032"/>
    </source>
</evidence>
<dbReference type="InterPro" id="IPR001471">
    <property type="entry name" value="AP2/ERF_dom"/>
</dbReference>
<dbReference type="EMBL" id="JBFOLJ010000012">
    <property type="protein sequence ID" value="KAL2489407.1"/>
    <property type="molecule type" value="Genomic_DNA"/>
</dbReference>
<dbReference type="PROSITE" id="PS51032">
    <property type="entry name" value="AP2_ERF"/>
    <property type="match status" value="1"/>
</dbReference>
<evidence type="ECO:0000256" key="4">
    <source>
        <dbReference type="ARBA" id="ARBA00023163"/>
    </source>
</evidence>
<evidence type="ECO:0000256" key="5">
    <source>
        <dbReference type="ARBA" id="ARBA00023242"/>
    </source>
</evidence>
<evidence type="ECO:0000313" key="7">
    <source>
        <dbReference type="EMBL" id="KAL2489407.1"/>
    </source>
</evidence>
<sequence length="129" mass="14772">MSGGARKFSGVRQQPWGKWAAEIRETLPEDNGYLQFEHGISNCSEKIWCFRNGNAKLSVVYDAPKVLHFPGHESPYDFPYTVNTMYAKCSQQETRESWPHRHNLSAGIQKPWLVRADFSVILKGNERTG</sequence>
<dbReference type="AlphaFoldDB" id="A0ABD1RLX5"/>
<comment type="subcellular location">
    <subcellularLocation>
        <location evidence="1">Nucleus</location>
    </subcellularLocation>
</comment>
<proteinExistence type="predicted"/>
<dbReference type="GO" id="GO:0005634">
    <property type="term" value="C:nucleus"/>
    <property type="evidence" value="ECO:0007669"/>
    <property type="project" value="UniProtKB-SubCell"/>
</dbReference>
<evidence type="ECO:0000256" key="1">
    <source>
        <dbReference type="ARBA" id="ARBA00004123"/>
    </source>
</evidence>
<evidence type="ECO:0000313" key="8">
    <source>
        <dbReference type="Proteomes" id="UP001604277"/>
    </source>
</evidence>
<keyword evidence="2" id="KW-0805">Transcription regulation</keyword>
<evidence type="ECO:0000256" key="2">
    <source>
        <dbReference type="ARBA" id="ARBA00023015"/>
    </source>
</evidence>
<keyword evidence="4" id="KW-0804">Transcription</keyword>
<dbReference type="GO" id="GO:0003677">
    <property type="term" value="F:DNA binding"/>
    <property type="evidence" value="ECO:0007669"/>
    <property type="project" value="UniProtKB-KW"/>
</dbReference>
<name>A0ABD1RLX5_9LAMI</name>
<protein>
    <recommendedName>
        <fullName evidence="6">AP2/ERF domain-containing protein</fullName>
    </recommendedName>
</protein>
<organism evidence="7 8">
    <name type="scientific">Forsythia ovata</name>
    <dbReference type="NCBI Taxonomy" id="205694"/>
    <lineage>
        <taxon>Eukaryota</taxon>
        <taxon>Viridiplantae</taxon>
        <taxon>Streptophyta</taxon>
        <taxon>Embryophyta</taxon>
        <taxon>Tracheophyta</taxon>
        <taxon>Spermatophyta</taxon>
        <taxon>Magnoliopsida</taxon>
        <taxon>eudicotyledons</taxon>
        <taxon>Gunneridae</taxon>
        <taxon>Pentapetalae</taxon>
        <taxon>asterids</taxon>
        <taxon>lamiids</taxon>
        <taxon>Lamiales</taxon>
        <taxon>Oleaceae</taxon>
        <taxon>Forsythieae</taxon>
        <taxon>Forsythia</taxon>
    </lineage>
</organism>